<organism evidence="1 2">
    <name type="scientific">Cerina litoralis</name>
    <dbReference type="NCBI Taxonomy" id="2874477"/>
    <lineage>
        <taxon>Bacteria</taxon>
        <taxon>Pseudomonadati</taxon>
        <taxon>Bacteroidota</taxon>
        <taxon>Flavobacteriia</taxon>
        <taxon>Flavobacteriales</taxon>
        <taxon>Flavobacteriaceae</taxon>
        <taxon>Cerina</taxon>
    </lineage>
</organism>
<evidence type="ECO:0000313" key="2">
    <source>
        <dbReference type="Proteomes" id="UP001200642"/>
    </source>
</evidence>
<accession>A0AAE3ETC4</accession>
<dbReference type="PANTHER" id="PTHR38471">
    <property type="entry name" value="FOUR HELIX BUNDLE PROTEIN"/>
    <property type="match status" value="1"/>
</dbReference>
<evidence type="ECO:0000313" key="1">
    <source>
        <dbReference type="EMBL" id="MCG2460797.1"/>
    </source>
</evidence>
<dbReference type="InterPro" id="IPR012657">
    <property type="entry name" value="23S_rRNA-intervening_sequence"/>
</dbReference>
<dbReference type="InterPro" id="IPR036583">
    <property type="entry name" value="23S_rRNA_IVS_sf"/>
</dbReference>
<dbReference type="EMBL" id="JAIRBC010000010">
    <property type="protein sequence ID" value="MCG2460797.1"/>
    <property type="molecule type" value="Genomic_DNA"/>
</dbReference>
<name>A0AAE3ETC4_9FLAO</name>
<proteinExistence type="predicted"/>
<dbReference type="PANTHER" id="PTHR38471:SF2">
    <property type="entry name" value="FOUR HELIX BUNDLE PROTEIN"/>
    <property type="match status" value="1"/>
</dbReference>
<dbReference type="Pfam" id="PF05635">
    <property type="entry name" value="23S_rRNA_IVP"/>
    <property type="match status" value="1"/>
</dbReference>
<dbReference type="Gene3D" id="1.20.1440.60">
    <property type="entry name" value="23S rRNA-intervening sequence"/>
    <property type="match status" value="1"/>
</dbReference>
<protein>
    <submittedName>
        <fullName evidence="1">Four helix bundle protein</fullName>
    </submittedName>
</protein>
<sequence length="115" mass="13223">MRDFRKYKVWELGLEITLSMYKITLSFPQEEIYGITSQLRRAAYSIPSNIAEGCRRESDAEFKRFLMISQGSSSELGNFSILANGLGYIDDSIYSQLNDNINKVKRSLNNLIQKL</sequence>
<keyword evidence="2" id="KW-1185">Reference proteome</keyword>
<reference evidence="1" key="1">
    <citation type="submission" date="2023-02" db="EMBL/GenBank/DDBJ databases">
        <title>Genome of Flavobacteriaceae gen. nov. sp. strain F89.</title>
        <authorList>
            <person name="Wang Y."/>
        </authorList>
    </citation>
    <scope>NUCLEOTIDE SEQUENCE</scope>
    <source>
        <strain evidence="1">F89</strain>
    </source>
</reference>
<gene>
    <name evidence="1" type="ORF">K8352_08555</name>
</gene>
<dbReference type="SUPFAM" id="SSF158446">
    <property type="entry name" value="IVS-encoded protein-like"/>
    <property type="match status" value="1"/>
</dbReference>
<dbReference type="Proteomes" id="UP001200642">
    <property type="component" value="Unassembled WGS sequence"/>
</dbReference>
<dbReference type="NCBIfam" id="TIGR02436">
    <property type="entry name" value="four helix bundle protein"/>
    <property type="match status" value="1"/>
</dbReference>
<dbReference type="CDD" id="cd16377">
    <property type="entry name" value="23S_rRNA_IVP_like"/>
    <property type="match status" value="1"/>
</dbReference>
<dbReference type="AlphaFoldDB" id="A0AAE3ETC4"/>
<dbReference type="RefSeq" id="WP_317901946.1">
    <property type="nucleotide sequence ID" value="NZ_JAIRBC010000010.1"/>
</dbReference>
<comment type="caution">
    <text evidence="1">The sequence shown here is derived from an EMBL/GenBank/DDBJ whole genome shotgun (WGS) entry which is preliminary data.</text>
</comment>